<feature type="binding site" evidence="1">
    <location>
        <position position="57"/>
    </location>
    <ligand>
        <name>substrate</name>
    </ligand>
</feature>
<evidence type="ECO:0000313" key="3">
    <source>
        <dbReference type="Proteomes" id="UP000541857"/>
    </source>
</evidence>
<evidence type="ECO:0000256" key="1">
    <source>
        <dbReference type="PIRSR" id="PIRSR613078-2"/>
    </source>
</evidence>
<gene>
    <name evidence="2" type="ORF">H3Z82_07635</name>
</gene>
<organism evidence="2 3">
    <name type="scientific">Gelidibacter maritimus</name>
    <dbReference type="NCBI Taxonomy" id="2761487"/>
    <lineage>
        <taxon>Bacteria</taxon>
        <taxon>Pseudomonadati</taxon>
        <taxon>Bacteroidota</taxon>
        <taxon>Flavobacteriia</taxon>
        <taxon>Flavobacteriales</taxon>
        <taxon>Flavobacteriaceae</taxon>
        <taxon>Gelidibacter</taxon>
    </lineage>
</organism>
<name>A0A7W2R3A4_9FLAO</name>
<dbReference type="RefSeq" id="WP_182204399.1">
    <property type="nucleotide sequence ID" value="NZ_JACGLT010000004.1"/>
</dbReference>
<dbReference type="CDD" id="cd07040">
    <property type="entry name" value="HP"/>
    <property type="match status" value="1"/>
</dbReference>
<sequence>MKTIVLIRHAKSSWDHDVSDLNRPLSKRGFTDANLVSKAFKSYGFSPDAIYSSPANRAITTCSIFMENLNFSKDLLTIDHKIYDFGGNQVRRFLKSLNEGLQKVVIFGHNHAFTSLVNSFGDLDIDNLPTSGLVMIDFNVNHWQDIGQGETKLYLKPKDFK</sequence>
<dbReference type="Gene3D" id="3.40.50.1240">
    <property type="entry name" value="Phosphoglycerate mutase-like"/>
    <property type="match status" value="1"/>
</dbReference>
<proteinExistence type="predicted"/>
<reference evidence="2 3" key="1">
    <citation type="submission" date="2020-07" db="EMBL/GenBank/DDBJ databases">
        <title>Bacterium isolated from marine sediment.</title>
        <authorList>
            <person name="Shang D."/>
        </authorList>
    </citation>
    <scope>NUCLEOTIDE SEQUENCE [LARGE SCALE GENOMIC DNA]</scope>
    <source>
        <strain evidence="2 3">F6074</strain>
    </source>
</reference>
<accession>A0A7W2R3A4</accession>
<dbReference type="PANTHER" id="PTHR47623">
    <property type="entry name" value="OS09G0287300 PROTEIN"/>
    <property type="match status" value="1"/>
</dbReference>
<keyword evidence="3" id="KW-1185">Reference proteome</keyword>
<dbReference type="SMART" id="SM00855">
    <property type="entry name" value="PGAM"/>
    <property type="match status" value="1"/>
</dbReference>
<dbReference type="EMBL" id="JACGLT010000004">
    <property type="protein sequence ID" value="MBA6152594.1"/>
    <property type="molecule type" value="Genomic_DNA"/>
</dbReference>
<dbReference type="Proteomes" id="UP000541857">
    <property type="component" value="Unassembled WGS sequence"/>
</dbReference>
<comment type="caution">
    <text evidence="2">The sequence shown here is derived from an EMBL/GenBank/DDBJ whole genome shotgun (WGS) entry which is preliminary data.</text>
</comment>
<protein>
    <submittedName>
        <fullName evidence="2">Histidine phosphatase family protein</fullName>
    </submittedName>
</protein>
<dbReference type="SUPFAM" id="SSF53254">
    <property type="entry name" value="Phosphoglycerate mutase-like"/>
    <property type="match status" value="1"/>
</dbReference>
<evidence type="ECO:0000313" key="2">
    <source>
        <dbReference type="EMBL" id="MBA6152594.1"/>
    </source>
</evidence>
<dbReference type="Pfam" id="PF00300">
    <property type="entry name" value="His_Phos_1"/>
    <property type="match status" value="1"/>
</dbReference>
<dbReference type="PANTHER" id="PTHR47623:SF1">
    <property type="entry name" value="OS09G0287300 PROTEIN"/>
    <property type="match status" value="1"/>
</dbReference>
<dbReference type="InterPro" id="IPR013078">
    <property type="entry name" value="His_Pase_superF_clade-1"/>
</dbReference>
<dbReference type="InterPro" id="IPR029033">
    <property type="entry name" value="His_PPase_superfam"/>
</dbReference>
<dbReference type="AlphaFoldDB" id="A0A7W2R3A4"/>